<protein>
    <recommendedName>
        <fullName evidence="1">Tc1-like transposase DDE domain-containing protein</fullName>
    </recommendedName>
</protein>
<dbReference type="EMBL" id="CAJNOJ010001019">
    <property type="protein sequence ID" value="CAF1538865.1"/>
    <property type="molecule type" value="Genomic_DNA"/>
</dbReference>
<name>A0A815VZW2_ADIRI</name>
<evidence type="ECO:0000313" key="2">
    <source>
        <dbReference type="EMBL" id="CAF1538865.1"/>
    </source>
</evidence>
<accession>A0A815VZW2</accession>
<dbReference type="GO" id="GO:0003676">
    <property type="term" value="F:nucleic acid binding"/>
    <property type="evidence" value="ECO:0007669"/>
    <property type="project" value="InterPro"/>
</dbReference>
<dbReference type="Proteomes" id="UP000663852">
    <property type="component" value="Unassembled WGS sequence"/>
</dbReference>
<dbReference type="OrthoDB" id="4843387at2759"/>
<feature type="domain" description="Tc1-like transposase DDE" evidence="1">
    <location>
        <begin position="4"/>
        <end position="137"/>
    </location>
</feature>
<dbReference type="InterPro" id="IPR038717">
    <property type="entry name" value="Tc1-like_DDE_dom"/>
</dbReference>
<feature type="non-terminal residue" evidence="2">
    <location>
        <position position="1"/>
    </location>
</feature>
<dbReference type="InterPro" id="IPR036397">
    <property type="entry name" value="RNaseH_sf"/>
</dbReference>
<evidence type="ECO:0000313" key="3">
    <source>
        <dbReference type="Proteomes" id="UP000663852"/>
    </source>
</evidence>
<proteinExistence type="predicted"/>
<evidence type="ECO:0000259" key="1">
    <source>
        <dbReference type="Pfam" id="PF13358"/>
    </source>
</evidence>
<gene>
    <name evidence="2" type="ORF">EDS130_LOCUS45161</name>
</gene>
<organism evidence="2 3">
    <name type="scientific">Adineta ricciae</name>
    <name type="common">Rotifer</name>
    <dbReference type="NCBI Taxonomy" id="249248"/>
    <lineage>
        <taxon>Eukaryota</taxon>
        <taxon>Metazoa</taxon>
        <taxon>Spiralia</taxon>
        <taxon>Gnathifera</taxon>
        <taxon>Rotifera</taxon>
        <taxon>Eurotatoria</taxon>
        <taxon>Bdelloidea</taxon>
        <taxon>Adinetida</taxon>
        <taxon>Adinetidae</taxon>
        <taxon>Adineta</taxon>
    </lineage>
</organism>
<dbReference type="Gene3D" id="3.30.420.10">
    <property type="entry name" value="Ribonuclease H-like superfamily/Ribonuclease H"/>
    <property type="match status" value="1"/>
</dbReference>
<sequence length="175" mass="20071">ETKIWRTKDEKWREGCMAVAATGGGGRAGFWGVITWKGAGCFRIYTENTNSEVYCNILDNYLVPTVQMYGFENDFMLQHDNAGYHTSNKTQEKLQELNVKVLQWPAKSPDLNPVEQLWSIIDNKLKSRRMSSIKELIDGLSAEWLNITPELCEKIVFSMPQRIQNFGVEFPDLNS</sequence>
<comment type="caution">
    <text evidence="2">The sequence shown here is derived from an EMBL/GenBank/DDBJ whole genome shotgun (WGS) entry which is preliminary data.</text>
</comment>
<dbReference type="AlphaFoldDB" id="A0A815VZW2"/>
<dbReference type="Pfam" id="PF13358">
    <property type="entry name" value="DDE_3"/>
    <property type="match status" value="1"/>
</dbReference>
<reference evidence="2" key="1">
    <citation type="submission" date="2021-02" db="EMBL/GenBank/DDBJ databases">
        <authorList>
            <person name="Nowell W R."/>
        </authorList>
    </citation>
    <scope>NUCLEOTIDE SEQUENCE</scope>
</reference>